<organism evidence="2">
    <name type="scientific">Arundo donax</name>
    <name type="common">Giant reed</name>
    <name type="synonym">Donax arundinaceus</name>
    <dbReference type="NCBI Taxonomy" id="35708"/>
    <lineage>
        <taxon>Eukaryota</taxon>
        <taxon>Viridiplantae</taxon>
        <taxon>Streptophyta</taxon>
        <taxon>Embryophyta</taxon>
        <taxon>Tracheophyta</taxon>
        <taxon>Spermatophyta</taxon>
        <taxon>Magnoliopsida</taxon>
        <taxon>Liliopsida</taxon>
        <taxon>Poales</taxon>
        <taxon>Poaceae</taxon>
        <taxon>PACMAD clade</taxon>
        <taxon>Arundinoideae</taxon>
        <taxon>Arundineae</taxon>
        <taxon>Arundo</taxon>
    </lineage>
</organism>
<name>A0A0A9H705_ARUDO</name>
<reference evidence="2" key="1">
    <citation type="submission" date="2014-09" db="EMBL/GenBank/DDBJ databases">
        <authorList>
            <person name="Magalhaes I.L.F."/>
            <person name="Oliveira U."/>
            <person name="Santos F.R."/>
            <person name="Vidigal T.H.D.A."/>
            <person name="Brescovit A.D."/>
            <person name="Santos A.J."/>
        </authorList>
    </citation>
    <scope>NUCLEOTIDE SEQUENCE</scope>
    <source>
        <tissue evidence="2">Shoot tissue taken approximately 20 cm above the soil surface</tissue>
    </source>
</reference>
<feature type="compositionally biased region" description="Polar residues" evidence="1">
    <location>
        <begin position="1"/>
        <end position="12"/>
    </location>
</feature>
<dbReference type="EMBL" id="GBRH01165359">
    <property type="protein sequence ID" value="JAE32537.1"/>
    <property type="molecule type" value="Transcribed_RNA"/>
</dbReference>
<reference evidence="2" key="2">
    <citation type="journal article" date="2015" name="Data Brief">
        <title>Shoot transcriptome of the giant reed, Arundo donax.</title>
        <authorList>
            <person name="Barrero R.A."/>
            <person name="Guerrero F.D."/>
            <person name="Moolhuijzen P."/>
            <person name="Goolsby J.A."/>
            <person name="Tidwell J."/>
            <person name="Bellgard S.E."/>
            <person name="Bellgard M.I."/>
        </authorList>
    </citation>
    <scope>NUCLEOTIDE SEQUENCE</scope>
    <source>
        <tissue evidence="2">Shoot tissue taken approximately 20 cm above the soil surface</tissue>
    </source>
</reference>
<proteinExistence type="predicted"/>
<dbReference type="AlphaFoldDB" id="A0A0A9H705"/>
<sequence>MTPYQTRSSMQMKKNPPPPPHHLKPTTLPLYRIRGLETSKLTFASSYGQDYRHKYRCFFIGTIGLQCQRHPRQQQYDKSIAPGGEEEGASTFTLHKLLLWCGRCDDMWRKGV</sequence>
<evidence type="ECO:0000313" key="2">
    <source>
        <dbReference type="EMBL" id="JAE32537.1"/>
    </source>
</evidence>
<protein>
    <submittedName>
        <fullName evidence="2">Uncharacterized protein</fullName>
    </submittedName>
</protein>
<accession>A0A0A9H705</accession>
<feature type="region of interest" description="Disordered" evidence="1">
    <location>
        <begin position="1"/>
        <end position="26"/>
    </location>
</feature>
<evidence type="ECO:0000256" key="1">
    <source>
        <dbReference type="SAM" id="MobiDB-lite"/>
    </source>
</evidence>